<keyword evidence="2" id="KW-1185">Reference proteome</keyword>
<sequence>MSDSETGSDKGARHVKRRKMKALLKEGLSRGKDEVLKGRLALEHSLGLGHKPNVIPPAEPDTNGPARTVEIGWHPVAGFAGKWFAEKTKLGAWITEKVHMYPDPSQHWAVLVGDYCHELWMDENLDIIYVNGRIDREQWRTFQVGETRYNDEALRQTGEMVIYEMRQKKAAYNIISNNCQNFALRMLDAIQVGAAPRAQFATTLAVVQTATGRGRIRDLFAEKPPTEQVVIEAANKESPIVALAKRLMDEHTTKLDSHHHAR</sequence>
<accession>A0AAN7HCZ0</accession>
<proteinExistence type="predicted"/>
<evidence type="ECO:0008006" key="3">
    <source>
        <dbReference type="Google" id="ProtNLM"/>
    </source>
</evidence>
<reference evidence="1" key="2">
    <citation type="submission" date="2023-05" db="EMBL/GenBank/DDBJ databases">
        <authorList>
            <consortium name="Lawrence Berkeley National Laboratory"/>
            <person name="Steindorff A."/>
            <person name="Hensen N."/>
            <person name="Bonometti L."/>
            <person name="Westerberg I."/>
            <person name="Brannstrom I.O."/>
            <person name="Guillou S."/>
            <person name="Cros-Aarteil S."/>
            <person name="Calhoun S."/>
            <person name="Haridas S."/>
            <person name="Kuo A."/>
            <person name="Mondo S."/>
            <person name="Pangilinan J."/>
            <person name="Riley R."/>
            <person name="Labutti K."/>
            <person name="Andreopoulos B."/>
            <person name="Lipzen A."/>
            <person name="Chen C."/>
            <person name="Yanf M."/>
            <person name="Daum C."/>
            <person name="Ng V."/>
            <person name="Clum A."/>
            <person name="Ohm R."/>
            <person name="Martin F."/>
            <person name="Silar P."/>
            <person name="Natvig D."/>
            <person name="Lalanne C."/>
            <person name="Gautier V."/>
            <person name="Ament-Velasquez S.L."/>
            <person name="Kruys A."/>
            <person name="Hutchinson M.I."/>
            <person name="Powell A.J."/>
            <person name="Barry K."/>
            <person name="Miller A.N."/>
            <person name="Grigoriev I.V."/>
            <person name="Debuchy R."/>
            <person name="Gladieux P."/>
            <person name="Thoren M.H."/>
            <person name="Johannesson H."/>
        </authorList>
    </citation>
    <scope>NUCLEOTIDE SEQUENCE</scope>
    <source>
        <strain evidence="1">CBS 532.94</strain>
    </source>
</reference>
<dbReference type="Proteomes" id="UP001303760">
    <property type="component" value="Unassembled WGS sequence"/>
</dbReference>
<dbReference type="EMBL" id="MU860043">
    <property type="protein sequence ID" value="KAK4240302.1"/>
    <property type="molecule type" value="Genomic_DNA"/>
</dbReference>
<evidence type="ECO:0000313" key="2">
    <source>
        <dbReference type="Proteomes" id="UP001303760"/>
    </source>
</evidence>
<evidence type="ECO:0000313" key="1">
    <source>
        <dbReference type="EMBL" id="KAK4240302.1"/>
    </source>
</evidence>
<name>A0AAN7HCZ0_9PEZI</name>
<dbReference type="AlphaFoldDB" id="A0AAN7HCZ0"/>
<organism evidence="1 2">
    <name type="scientific">Achaetomium macrosporum</name>
    <dbReference type="NCBI Taxonomy" id="79813"/>
    <lineage>
        <taxon>Eukaryota</taxon>
        <taxon>Fungi</taxon>
        <taxon>Dikarya</taxon>
        <taxon>Ascomycota</taxon>
        <taxon>Pezizomycotina</taxon>
        <taxon>Sordariomycetes</taxon>
        <taxon>Sordariomycetidae</taxon>
        <taxon>Sordariales</taxon>
        <taxon>Chaetomiaceae</taxon>
        <taxon>Achaetomium</taxon>
    </lineage>
</organism>
<protein>
    <recommendedName>
        <fullName evidence="3">PPPDE domain-containing protein</fullName>
    </recommendedName>
</protein>
<gene>
    <name evidence="1" type="ORF">C8A03DRAFT_13376</name>
</gene>
<comment type="caution">
    <text evidence="1">The sequence shown here is derived from an EMBL/GenBank/DDBJ whole genome shotgun (WGS) entry which is preliminary data.</text>
</comment>
<reference evidence="1" key="1">
    <citation type="journal article" date="2023" name="Mol. Phylogenet. Evol.">
        <title>Genome-scale phylogeny and comparative genomics of the fungal order Sordariales.</title>
        <authorList>
            <person name="Hensen N."/>
            <person name="Bonometti L."/>
            <person name="Westerberg I."/>
            <person name="Brannstrom I.O."/>
            <person name="Guillou S."/>
            <person name="Cros-Aarteil S."/>
            <person name="Calhoun S."/>
            <person name="Haridas S."/>
            <person name="Kuo A."/>
            <person name="Mondo S."/>
            <person name="Pangilinan J."/>
            <person name="Riley R."/>
            <person name="LaButti K."/>
            <person name="Andreopoulos B."/>
            <person name="Lipzen A."/>
            <person name="Chen C."/>
            <person name="Yan M."/>
            <person name="Daum C."/>
            <person name="Ng V."/>
            <person name="Clum A."/>
            <person name="Steindorff A."/>
            <person name="Ohm R.A."/>
            <person name="Martin F."/>
            <person name="Silar P."/>
            <person name="Natvig D.O."/>
            <person name="Lalanne C."/>
            <person name="Gautier V."/>
            <person name="Ament-Velasquez S.L."/>
            <person name="Kruys A."/>
            <person name="Hutchinson M.I."/>
            <person name="Powell A.J."/>
            <person name="Barry K."/>
            <person name="Miller A.N."/>
            <person name="Grigoriev I.V."/>
            <person name="Debuchy R."/>
            <person name="Gladieux P."/>
            <person name="Hiltunen Thoren M."/>
            <person name="Johannesson H."/>
        </authorList>
    </citation>
    <scope>NUCLEOTIDE SEQUENCE</scope>
    <source>
        <strain evidence="1">CBS 532.94</strain>
    </source>
</reference>